<organism evidence="1 2">
    <name type="scientific">Coccidioides immitis H538.4</name>
    <dbReference type="NCBI Taxonomy" id="396776"/>
    <lineage>
        <taxon>Eukaryota</taxon>
        <taxon>Fungi</taxon>
        <taxon>Dikarya</taxon>
        <taxon>Ascomycota</taxon>
        <taxon>Pezizomycotina</taxon>
        <taxon>Eurotiomycetes</taxon>
        <taxon>Eurotiomycetidae</taxon>
        <taxon>Onygenales</taxon>
        <taxon>Onygenaceae</taxon>
        <taxon>Coccidioides</taxon>
    </lineage>
</organism>
<name>A0A0N8FLL8_COCIT</name>
<proteinExistence type="predicted"/>
<sequence>MTTLLLDIQPQLLATRNSEATVLTETMLSLIRQRRHLATRIIIATKEHVVSQPAGSVYCGHLPSLHLAKMVWDTAESSRRCCN</sequence>
<dbReference type="EMBL" id="AASO01004222">
    <property type="protein sequence ID" value="KMU82196.1"/>
    <property type="molecule type" value="Genomic_DNA"/>
</dbReference>
<protein>
    <submittedName>
        <fullName evidence="1">Uncharacterized protein</fullName>
    </submittedName>
</protein>
<accession>A0A0N8FLL8</accession>
<comment type="caution">
    <text evidence="1">The sequence shown here is derived from an EMBL/GenBank/DDBJ whole genome shotgun (WGS) entry which is preliminary data.</text>
</comment>
<gene>
    <name evidence="1" type="ORF">CIHG_10590</name>
</gene>
<dbReference type="VEuPathDB" id="FungiDB:CIHG_10590"/>
<dbReference type="Proteomes" id="UP000054563">
    <property type="component" value="Unassembled WGS sequence"/>
</dbReference>
<reference evidence="1 2" key="1">
    <citation type="journal article" date="2010" name="Genome Res.">
        <title>Population genomic sequencing of Coccidioides fungi reveals recent hybridization and transposon control.</title>
        <authorList>
            <person name="Neafsey D.E."/>
            <person name="Barker B.M."/>
            <person name="Sharpton T.J."/>
            <person name="Stajich J.E."/>
            <person name="Park D.J."/>
            <person name="Whiston E."/>
            <person name="Hung C.-Y."/>
            <person name="McMahan C."/>
            <person name="White J."/>
            <person name="Sykes S."/>
            <person name="Heiman D."/>
            <person name="Young S."/>
            <person name="Zeng Q."/>
            <person name="Abouelleil A."/>
            <person name="Aftuck L."/>
            <person name="Bessette D."/>
            <person name="Brown A."/>
            <person name="FitzGerald M."/>
            <person name="Lui A."/>
            <person name="Macdonald J.P."/>
            <person name="Priest M."/>
            <person name="Orbach M.J."/>
            <person name="Galgiani J.N."/>
            <person name="Kirkland T.N."/>
            <person name="Cole G.T."/>
            <person name="Birren B.W."/>
            <person name="Henn M.R."/>
            <person name="Taylor J.W."/>
            <person name="Rounsley S.D."/>
        </authorList>
    </citation>
    <scope>NUCLEOTIDE SEQUENCE [LARGE SCALE GENOMIC DNA]</scope>
    <source>
        <strain evidence="1 2">H538.4</strain>
    </source>
</reference>
<evidence type="ECO:0000313" key="1">
    <source>
        <dbReference type="EMBL" id="KMU82196.1"/>
    </source>
</evidence>
<dbReference type="AlphaFoldDB" id="A0A0N8FLL8"/>
<evidence type="ECO:0000313" key="2">
    <source>
        <dbReference type="Proteomes" id="UP000054563"/>
    </source>
</evidence>